<feature type="region of interest" description="Disordered" evidence="8">
    <location>
        <begin position="236"/>
        <end position="263"/>
    </location>
</feature>
<dbReference type="Gene3D" id="6.10.250.3150">
    <property type="match status" value="1"/>
</dbReference>
<dbReference type="CDD" id="cd12797">
    <property type="entry name" value="M23_peptidase"/>
    <property type="match status" value="1"/>
</dbReference>
<dbReference type="InterPro" id="IPR050570">
    <property type="entry name" value="Cell_wall_metabolism_enzyme"/>
</dbReference>
<dbReference type="Pfam" id="PF01551">
    <property type="entry name" value="Peptidase_M23"/>
    <property type="match status" value="1"/>
</dbReference>
<dbReference type="EMBL" id="PJCH01000005">
    <property type="protein sequence ID" value="PQA88088.1"/>
    <property type="molecule type" value="Genomic_DNA"/>
</dbReference>
<evidence type="ECO:0000256" key="6">
    <source>
        <dbReference type="ARBA" id="ARBA00023049"/>
    </source>
</evidence>
<keyword evidence="7" id="KW-0175">Coiled coil</keyword>
<evidence type="ECO:0000256" key="1">
    <source>
        <dbReference type="ARBA" id="ARBA00001947"/>
    </source>
</evidence>
<feature type="coiled-coil region" evidence="7">
    <location>
        <begin position="26"/>
        <end position="102"/>
    </location>
</feature>
<dbReference type="GO" id="GO:0004222">
    <property type="term" value="F:metalloendopeptidase activity"/>
    <property type="evidence" value="ECO:0007669"/>
    <property type="project" value="TreeGrafter"/>
</dbReference>
<dbReference type="GO" id="GO:0046872">
    <property type="term" value="F:metal ion binding"/>
    <property type="evidence" value="ECO:0007669"/>
    <property type="project" value="UniProtKB-KW"/>
</dbReference>
<dbReference type="Gene3D" id="2.70.70.10">
    <property type="entry name" value="Glucose Permease (Domain IIA)"/>
    <property type="match status" value="1"/>
</dbReference>
<feature type="signal peptide" evidence="9">
    <location>
        <begin position="1"/>
        <end position="18"/>
    </location>
</feature>
<evidence type="ECO:0000313" key="12">
    <source>
        <dbReference type="Proteomes" id="UP000239504"/>
    </source>
</evidence>
<keyword evidence="12" id="KW-1185">Reference proteome</keyword>
<dbReference type="PANTHER" id="PTHR21666">
    <property type="entry name" value="PEPTIDASE-RELATED"/>
    <property type="match status" value="1"/>
</dbReference>
<gene>
    <name evidence="11" type="ORF">CW354_07115</name>
</gene>
<dbReference type="InterPro" id="IPR011055">
    <property type="entry name" value="Dup_hybrid_motif"/>
</dbReference>
<keyword evidence="4" id="KW-0378">Hydrolase</keyword>
<evidence type="ECO:0000256" key="8">
    <source>
        <dbReference type="SAM" id="MobiDB-lite"/>
    </source>
</evidence>
<comment type="caution">
    <text evidence="11">The sequence shown here is derived from an EMBL/GenBank/DDBJ whole genome shotgun (WGS) entry which is preliminary data.</text>
</comment>
<keyword evidence="9" id="KW-0732">Signal</keyword>
<dbReference type="InterPro" id="IPR016047">
    <property type="entry name" value="M23ase_b-sheet_dom"/>
</dbReference>
<dbReference type="GO" id="GO:0006508">
    <property type="term" value="P:proteolysis"/>
    <property type="evidence" value="ECO:0007669"/>
    <property type="project" value="UniProtKB-KW"/>
</dbReference>
<evidence type="ECO:0000256" key="9">
    <source>
        <dbReference type="SAM" id="SignalP"/>
    </source>
</evidence>
<organism evidence="11 12">
    <name type="scientific">Hyphococcus luteus</name>
    <dbReference type="NCBI Taxonomy" id="2058213"/>
    <lineage>
        <taxon>Bacteria</taxon>
        <taxon>Pseudomonadati</taxon>
        <taxon>Pseudomonadota</taxon>
        <taxon>Alphaproteobacteria</taxon>
        <taxon>Parvularculales</taxon>
        <taxon>Parvularculaceae</taxon>
        <taxon>Hyphococcus</taxon>
    </lineage>
</organism>
<accession>A0A2S7K6K3</accession>
<dbReference type="PANTHER" id="PTHR21666:SF288">
    <property type="entry name" value="CELL DIVISION PROTEIN YTFB"/>
    <property type="match status" value="1"/>
</dbReference>
<comment type="cofactor">
    <cofactor evidence="1">
        <name>Zn(2+)</name>
        <dbReference type="ChEBI" id="CHEBI:29105"/>
    </cofactor>
</comment>
<evidence type="ECO:0000256" key="7">
    <source>
        <dbReference type="SAM" id="Coils"/>
    </source>
</evidence>
<keyword evidence="3" id="KW-0479">Metal-binding</keyword>
<keyword evidence="2" id="KW-0645">Protease</keyword>
<dbReference type="AlphaFoldDB" id="A0A2S7K6K3"/>
<evidence type="ECO:0000259" key="10">
    <source>
        <dbReference type="Pfam" id="PF01551"/>
    </source>
</evidence>
<keyword evidence="5" id="KW-0862">Zinc</keyword>
<dbReference type="RefSeq" id="WP_104829333.1">
    <property type="nucleotide sequence ID" value="NZ_PJCH01000005.1"/>
</dbReference>
<protein>
    <recommendedName>
        <fullName evidence="10">M23ase beta-sheet core domain-containing protein</fullName>
    </recommendedName>
</protein>
<evidence type="ECO:0000256" key="5">
    <source>
        <dbReference type="ARBA" id="ARBA00022833"/>
    </source>
</evidence>
<dbReference type="SUPFAM" id="SSF51261">
    <property type="entry name" value="Duplicated hybrid motif"/>
    <property type="match status" value="1"/>
</dbReference>
<keyword evidence="6" id="KW-0482">Metalloprotease</keyword>
<feature type="chain" id="PRO_5015727324" description="M23ase beta-sheet core domain-containing protein" evidence="9">
    <location>
        <begin position="19"/>
        <end position="406"/>
    </location>
</feature>
<proteinExistence type="predicted"/>
<evidence type="ECO:0000313" key="11">
    <source>
        <dbReference type="EMBL" id="PQA88088.1"/>
    </source>
</evidence>
<evidence type="ECO:0000256" key="4">
    <source>
        <dbReference type="ARBA" id="ARBA00022801"/>
    </source>
</evidence>
<reference evidence="11 12" key="1">
    <citation type="submission" date="2017-12" db="EMBL/GenBank/DDBJ databases">
        <authorList>
            <person name="Hurst M.R.H."/>
        </authorList>
    </citation>
    <scope>NUCLEOTIDE SEQUENCE [LARGE SCALE GENOMIC DNA]</scope>
    <source>
        <strain evidence="11 12">SY-3-19</strain>
    </source>
</reference>
<evidence type="ECO:0000256" key="2">
    <source>
        <dbReference type="ARBA" id="ARBA00022670"/>
    </source>
</evidence>
<name>A0A2S7K6K3_9PROT</name>
<feature type="coiled-coil region" evidence="7">
    <location>
        <begin position="142"/>
        <end position="211"/>
    </location>
</feature>
<feature type="domain" description="M23ase beta-sheet core" evidence="10">
    <location>
        <begin position="305"/>
        <end position="393"/>
    </location>
</feature>
<dbReference type="Proteomes" id="UP000239504">
    <property type="component" value="Unassembled WGS sequence"/>
</dbReference>
<evidence type="ECO:0000256" key="3">
    <source>
        <dbReference type="ARBA" id="ARBA00022723"/>
    </source>
</evidence>
<dbReference type="OrthoDB" id="9809144at2"/>
<sequence>MTWRFLLLALLLSSSAAAQDVDPNDLEKVEQQLKERAKEEKRLKNEAAAKQREVAALRNSLIETANSIQESERRIADLEDSIDDLEVEKAEAETALKKESANLSEVLAALQSLELSRPPALLVSPEDANKAARAAMLLSDAAPEVEARAARLRAAIERLSELAEELSEDRASYAAENEKLAGRRDVLADLMAQKEKERDVAEALAASAQRETARIAAQASNLREVIERLTRLAHSITPRLKPPPPKEAPAAVSSTPNLPSIKRVPPDPVLTAKAFSDALGALRAPVAGRLTGRFGKPKPDGGVFEGLRFSVRDQAIVTAPFEGRVAFAQNWGLVGNMIVLDVGEGYHILLIGVGRILVSEHQRITAGEPVAQMAGGGASLDLEIRKNGEPVNPALWLSRKTMDSLM</sequence>